<evidence type="ECO:0000313" key="3">
    <source>
        <dbReference type="EMBL" id="KAK7207999.1"/>
    </source>
</evidence>
<accession>A0ABR1FDS5</accession>
<feature type="transmembrane region" description="Helical" evidence="2">
    <location>
        <begin position="316"/>
        <end position="336"/>
    </location>
</feature>
<dbReference type="PANTHER" id="PTHR36819">
    <property type="entry name" value="REGULATOR OF PHOSPHOLIPASE D SRF1"/>
    <property type="match status" value="1"/>
</dbReference>
<gene>
    <name evidence="3" type="ORF">BZA70DRAFT_293296</name>
</gene>
<comment type="caution">
    <text evidence="3">The sequence shown here is derived from an EMBL/GenBank/DDBJ whole genome shotgun (WGS) entry which is preliminary data.</text>
</comment>
<feature type="transmembrane region" description="Helical" evidence="2">
    <location>
        <begin position="388"/>
        <end position="411"/>
    </location>
</feature>
<feature type="region of interest" description="Disordered" evidence="1">
    <location>
        <begin position="1"/>
        <end position="90"/>
    </location>
</feature>
<keyword evidence="2" id="KW-0472">Membrane</keyword>
<protein>
    <recommendedName>
        <fullName evidence="5">Regulator of phospholipase D SRF1</fullName>
    </recommendedName>
</protein>
<dbReference type="InterPro" id="IPR037737">
    <property type="entry name" value="Srf1"/>
</dbReference>
<evidence type="ECO:0000313" key="4">
    <source>
        <dbReference type="Proteomes" id="UP001498771"/>
    </source>
</evidence>
<keyword evidence="2" id="KW-1133">Transmembrane helix</keyword>
<dbReference type="Proteomes" id="UP001498771">
    <property type="component" value="Unassembled WGS sequence"/>
</dbReference>
<feature type="region of interest" description="Disordered" evidence="1">
    <location>
        <begin position="178"/>
        <end position="198"/>
    </location>
</feature>
<feature type="transmembrane region" description="Helical" evidence="2">
    <location>
        <begin position="441"/>
        <end position="464"/>
    </location>
</feature>
<proteinExistence type="predicted"/>
<feature type="compositionally biased region" description="Polar residues" evidence="1">
    <location>
        <begin position="178"/>
        <end position="195"/>
    </location>
</feature>
<keyword evidence="4" id="KW-1185">Reference proteome</keyword>
<sequence length="473" mass="51611">MPKSPAAPEIVLQKADTLPDTSSRKSEGSVALLRPNSIPVWAAAKLDGRSAGSKSSNSPTTTASSDRLGPRTSSTQASSTSYSPPSPILAATKTTMPLSLAPERSNTGTSRWSEFVSLSQLPGQTKTENDLRLMSQAVRSDGLSEEKLPASPGVKSSGSIPHRLSEKLDNESESFMNDNSLTLASGTDAGDQSSRQGDKSAHLFFHKKRKIIAFEDLEKQMDLTGPWNPAHDHSTTNLDSGRADGLAVPENAVSASHHHRSDAYSINSNIQSSISRSSVDSHFVMTADLAARRANRKLNLRVMLLNNPYVPMTLRCGIFVLSILALALAASIYHFTRMYKADSLSQQSSTIMAICVQSCALVYLVYITYDEYSGKPLGLRDAKDKVKLIMLDLIFIIFSSANLALTFNTLYDYQWVCASPDTSMSDNTPYDSHICRRQRGLAAFLFLVLIMWVMTFTISILRVVERASGGSRR</sequence>
<dbReference type="PANTHER" id="PTHR36819:SF1">
    <property type="entry name" value="REGULATOR OF PHOSPHOLIPASE D SRF1"/>
    <property type="match status" value="1"/>
</dbReference>
<feature type="transmembrane region" description="Helical" evidence="2">
    <location>
        <begin position="348"/>
        <end position="367"/>
    </location>
</feature>
<dbReference type="GeneID" id="90039921"/>
<name>A0ABR1FDS5_9ASCO</name>
<evidence type="ECO:0000256" key="1">
    <source>
        <dbReference type="SAM" id="MobiDB-lite"/>
    </source>
</evidence>
<feature type="compositionally biased region" description="Low complexity" evidence="1">
    <location>
        <begin position="72"/>
        <end position="83"/>
    </location>
</feature>
<evidence type="ECO:0008006" key="5">
    <source>
        <dbReference type="Google" id="ProtNLM"/>
    </source>
</evidence>
<evidence type="ECO:0000256" key="2">
    <source>
        <dbReference type="SAM" id="Phobius"/>
    </source>
</evidence>
<dbReference type="RefSeq" id="XP_064771032.1">
    <property type="nucleotide sequence ID" value="XM_064914409.1"/>
</dbReference>
<feature type="compositionally biased region" description="Polar residues" evidence="1">
    <location>
        <begin position="52"/>
        <end position="65"/>
    </location>
</feature>
<keyword evidence="2" id="KW-0812">Transmembrane</keyword>
<dbReference type="EMBL" id="JBBJBU010000001">
    <property type="protein sequence ID" value="KAK7207999.1"/>
    <property type="molecule type" value="Genomic_DNA"/>
</dbReference>
<feature type="region of interest" description="Disordered" evidence="1">
    <location>
        <begin position="140"/>
        <end position="162"/>
    </location>
</feature>
<organism evidence="3 4">
    <name type="scientific">Myxozyma melibiosi</name>
    <dbReference type="NCBI Taxonomy" id="54550"/>
    <lineage>
        <taxon>Eukaryota</taxon>
        <taxon>Fungi</taxon>
        <taxon>Dikarya</taxon>
        <taxon>Ascomycota</taxon>
        <taxon>Saccharomycotina</taxon>
        <taxon>Lipomycetes</taxon>
        <taxon>Lipomycetales</taxon>
        <taxon>Lipomycetaceae</taxon>
        <taxon>Myxozyma</taxon>
    </lineage>
</organism>
<reference evidence="3 4" key="1">
    <citation type="submission" date="2024-03" db="EMBL/GenBank/DDBJ databases">
        <title>Genome-scale model development and genomic sequencing of the oleaginous clade Lipomyces.</title>
        <authorList>
            <consortium name="Lawrence Berkeley National Laboratory"/>
            <person name="Czajka J.J."/>
            <person name="Han Y."/>
            <person name="Kim J."/>
            <person name="Mondo S.J."/>
            <person name="Hofstad B.A."/>
            <person name="Robles A."/>
            <person name="Haridas S."/>
            <person name="Riley R."/>
            <person name="LaButti K."/>
            <person name="Pangilinan J."/>
            <person name="Andreopoulos W."/>
            <person name="Lipzen A."/>
            <person name="Yan J."/>
            <person name="Wang M."/>
            <person name="Ng V."/>
            <person name="Grigoriev I.V."/>
            <person name="Spatafora J.W."/>
            <person name="Magnuson J.K."/>
            <person name="Baker S.E."/>
            <person name="Pomraning K.R."/>
        </authorList>
    </citation>
    <scope>NUCLEOTIDE SEQUENCE [LARGE SCALE GENOMIC DNA]</scope>
    <source>
        <strain evidence="3 4">Phaff 52-87</strain>
    </source>
</reference>